<organism evidence="1 2">
    <name type="scientific">Iodobacter arcticus</name>
    <dbReference type="NCBI Taxonomy" id="590593"/>
    <lineage>
        <taxon>Bacteria</taxon>
        <taxon>Pseudomonadati</taxon>
        <taxon>Pseudomonadota</taxon>
        <taxon>Betaproteobacteria</taxon>
        <taxon>Neisseriales</taxon>
        <taxon>Chitinibacteraceae</taxon>
        <taxon>Iodobacter</taxon>
    </lineage>
</organism>
<comment type="caution">
    <text evidence="1">The sequence shown here is derived from an EMBL/GenBank/DDBJ whole genome shotgun (WGS) entry which is preliminary data.</text>
</comment>
<sequence length="145" mass="14826">MVIQGKQVTVNPGQDRHQSTETRAFKQSGIAVAVSAPALTMLQAAQTVTESAKTAGESKDGRVKALSAGTAALAAKNGIDAAKAAAADPSSVSVSITYGESKSESVTKTSQLNVLVSHLELMTKAESLVVCGGLRRALLLCLSTL</sequence>
<evidence type="ECO:0000313" key="1">
    <source>
        <dbReference type="EMBL" id="MFC7422141.1"/>
    </source>
</evidence>
<name>A0ABW2R353_9NEIS</name>
<keyword evidence="2" id="KW-1185">Reference proteome</keyword>
<protein>
    <submittedName>
        <fullName evidence="1">Uncharacterized protein</fullName>
    </submittedName>
</protein>
<dbReference type="Proteomes" id="UP001596473">
    <property type="component" value="Unassembled WGS sequence"/>
</dbReference>
<gene>
    <name evidence="1" type="ORF">ACFQNF_19980</name>
</gene>
<evidence type="ECO:0000313" key="2">
    <source>
        <dbReference type="Proteomes" id="UP001596473"/>
    </source>
</evidence>
<reference evidence="2" key="1">
    <citation type="journal article" date="2019" name="Int. J. Syst. Evol. Microbiol.">
        <title>The Global Catalogue of Microorganisms (GCM) 10K type strain sequencing project: providing services to taxonomists for standard genome sequencing and annotation.</title>
        <authorList>
            <consortium name="The Broad Institute Genomics Platform"/>
            <consortium name="The Broad Institute Genome Sequencing Center for Infectious Disease"/>
            <person name="Wu L."/>
            <person name="Ma J."/>
        </authorList>
    </citation>
    <scope>NUCLEOTIDE SEQUENCE [LARGE SCALE GENOMIC DNA]</scope>
    <source>
        <strain evidence="2">CCUG 62945</strain>
    </source>
</reference>
<accession>A0ABW2R353</accession>
<proteinExistence type="predicted"/>
<dbReference type="RefSeq" id="WP_380190023.1">
    <property type="nucleotide sequence ID" value="NZ_JBHTBQ010000046.1"/>
</dbReference>
<dbReference type="EMBL" id="JBHTBQ010000046">
    <property type="protein sequence ID" value="MFC7422141.1"/>
    <property type="molecule type" value="Genomic_DNA"/>
</dbReference>